<dbReference type="UniPathway" id="UPA00143"/>
<name>A0A8K0A430_BRALA</name>
<evidence type="ECO:0000259" key="14">
    <source>
        <dbReference type="PROSITE" id="PS51154"/>
    </source>
</evidence>
<keyword evidence="5" id="KW-0808">Transferase</keyword>
<dbReference type="PROSITE" id="PS51154">
    <property type="entry name" value="MACRO"/>
    <property type="match status" value="1"/>
</dbReference>
<dbReference type="InterPro" id="IPR039398">
    <property type="entry name" value="Deltex_fam"/>
</dbReference>
<dbReference type="InterPro" id="IPR035979">
    <property type="entry name" value="RBD_domain_sf"/>
</dbReference>
<dbReference type="Gene3D" id="3.30.40.10">
    <property type="entry name" value="Zinc/RING finger domain, C3HC4 (zinc finger)"/>
    <property type="match status" value="1"/>
</dbReference>
<evidence type="ECO:0000256" key="8">
    <source>
        <dbReference type="ARBA" id="ARBA00022833"/>
    </source>
</evidence>
<feature type="compositionally biased region" description="Polar residues" evidence="11">
    <location>
        <begin position="1183"/>
        <end position="1201"/>
    </location>
</feature>
<evidence type="ECO:0000256" key="7">
    <source>
        <dbReference type="ARBA" id="ARBA00022771"/>
    </source>
</evidence>
<evidence type="ECO:0000256" key="9">
    <source>
        <dbReference type="PROSITE-ProRule" id="PRU00175"/>
    </source>
</evidence>
<feature type="compositionally biased region" description="Basic and acidic residues" evidence="11">
    <location>
        <begin position="1246"/>
        <end position="1260"/>
    </location>
</feature>
<dbReference type="SMART" id="SM00506">
    <property type="entry name" value="A1pp"/>
    <property type="match status" value="1"/>
</dbReference>
<keyword evidence="7 9" id="KW-0863">Zinc-finger</keyword>
<feature type="compositionally biased region" description="Polar residues" evidence="11">
    <location>
        <begin position="1160"/>
        <end position="1174"/>
    </location>
</feature>
<dbReference type="PROSITE" id="PS50089">
    <property type="entry name" value="ZF_RING_2"/>
    <property type="match status" value="1"/>
</dbReference>
<dbReference type="Pfam" id="PF18102">
    <property type="entry name" value="DTC"/>
    <property type="match status" value="1"/>
</dbReference>
<evidence type="ECO:0000256" key="3">
    <source>
        <dbReference type="ARBA" id="ARBA00009413"/>
    </source>
</evidence>
<feature type="compositionally biased region" description="Polar residues" evidence="11">
    <location>
        <begin position="698"/>
        <end position="711"/>
    </location>
</feature>
<dbReference type="InterPro" id="IPR012677">
    <property type="entry name" value="Nucleotide-bd_a/b_plait_sf"/>
</dbReference>
<evidence type="ECO:0000256" key="11">
    <source>
        <dbReference type="SAM" id="MobiDB-lite"/>
    </source>
</evidence>
<accession>A0A8K0A430</accession>
<proteinExistence type="inferred from homology"/>
<dbReference type="Gene3D" id="3.30.70.330">
    <property type="match status" value="3"/>
</dbReference>
<dbReference type="SUPFAM" id="SSF57850">
    <property type="entry name" value="RING/U-box"/>
    <property type="match status" value="1"/>
</dbReference>
<dbReference type="SUPFAM" id="SSF54928">
    <property type="entry name" value="RNA-binding domain, RBD"/>
    <property type="match status" value="3"/>
</dbReference>
<keyword evidence="10" id="KW-0694">RNA-binding</keyword>
<dbReference type="Pfam" id="PF01661">
    <property type="entry name" value="Macro"/>
    <property type="match status" value="1"/>
</dbReference>
<evidence type="ECO:0000256" key="5">
    <source>
        <dbReference type="ARBA" id="ARBA00022679"/>
    </source>
</evidence>
<protein>
    <recommendedName>
        <fullName evidence="4">RING-type E3 ubiquitin transferase</fullName>
        <ecNumber evidence="4">2.3.2.27</ecNumber>
    </recommendedName>
</protein>
<feature type="compositionally biased region" description="Acidic residues" evidence="11">
    <location>
        <begin position="604"/>
        <end position="629"/>
    </location>
</feature>
<feature type="domain" description="RING-type" evidence="12">
    <location>
        <begin position="1262"/>
        <end position="1305"/>
    </location>
</feature>
<comment type="similarity">
    <text evidence="3">Belongs to the Deltex family.</text>
</comment>
<dbReference type="GO" id="GO:0007219">
    <property type="term" value="P:Notch signaling pathway"/>
    <property type="evidence" value="ECO:0007669"/>
    <property type="project" value="InterPro"/>
</dbReference>
<dbReference type="GO" id="GO:0061630">
    <property type="term" value="F:ubiquitin protein ligase activity"/>
    <property type="evidence" value="ECO:0007669"/>
    <property type="project" value="UniProtKB-EC"/>
</dbReference>
<evidence type="ECO:0000256" key="1">
    <source>
        <dbReference type="ARBA" id="ARBA00000900"/>
    </source>
</evidence>
<evidence type="ECO:0000256" key="2">
    <source>
        <dbReference type="ARBA" id="ARBA00004906"/>
    </source>
</evidence>
<feature type="compositionally biased region" description="Polar residues" evidence="11">
    <location>
        <begin position="745"/>
        <end position="757"/>
    </location>
</feature>
<dbReference type="GO" id="GO:0003723">
    <property type="term" value="F:RNA binding"/>
    <property type="evidence" value="ECO:0007669"/>
    <property type="project" value="UniProtKB-UniRule"/>
</dbReference>
<feature type="compositionally biased region" description="Basic and acidic residues" evidence="11">
    <location>
        <begin position="592"/>
        <end position="603"/>
    </location>
</feature>
<dbReference type="PANTHER" id="PTHR12622">
    <property type="entry name" value="DELTEX-RELATED"/>
    <property type="match status" value="1"/>
</dbReference>
<feature type="compositionally biased region" description="Polar residues" evidence="11">
    <location>
        <begin position="380"/>
        <end position="389"/>
    </location>
</feature>
<feature type="domain" description="Macro" evidence="14">
    <location>
        <begin position="955"/>
        <end position="1143"/>
    </location>
</feature>
<comment type="catalytic activity">
    <reaction evidence="1">
        <text>S-ubiquitinyl-[E2 ubiquitin-conjugating enzyme]-L-cysteine + [acceptor protein]-L-lysine = [E2 ubiquitin-conjugating enzyme]-L-cysteine + N(6)-ubiquitinyl-[acceptor protein]-L-lysine.</text>
        <dbReference type="EC" id="2.3.2.27"/>
    </reaction>
</comment>
<dbReference type="InterPro" id="IPR039396">
    <property type="entry name" value="Deltex_C"/>
</dbReference>
<dbReference type="SMART" id="SM00360">
    <property type="entry name" value="RRM"/>
    <property type="match status" value="3"/>
</dbReference>
<dbReference type="CDD" id="cd09633">
    <property type="entry name" value="Deltex_C"/>
    <property type="match status" value="1"/>
</dbReference>
<feature type="region of interest" description="Disordered" evidence="11">
    <location>
        <begin position="357"/>
        <end position="428"/>
    </location>
</feature>
<feature type="region of interest" description="Disordered" evidence="11">
    <location>
        <begin position="921"/>
        <end position="952"/>
    </location>
</feature>
<feature type="compositionally biased region" description="Polar residues" evidence="11">
    <location>
        <begin position="1216"/>
        <end position="1226"/>
    </location>
</feature>
<dbReference type="Proteomes" id="UP000838412">
    <property type="component" value="Chromosome 6"/>
</dbReference>
<reference evidence="15" key="1">
    <citation type="submission" date="2022-01" db="EMBL/GenBank/DDBJ databases">
        <authorList>
            <person name="Braso-Vives M."/>
        </authorList>
    </citation>
    <scope>NUCLEOTIDE SEQUENCE</scope>
</reference>
<dbReference type="InterPro" id="IPR002589">
    <property type="entry name" value="Macro_dom"/>
</dbReference>
<dbReference type="OrthoDB" id="6133115at2759"/>
<feature type="compositionally biased region" description="Polar residues" evidence="11">
    <location>
        <begin position="574"/>
        <end position="591"/>
    </location>
</feature>
<organism evidence="15 16">
    <name type="scientific">Branchiostoma lanceolatum</name>
    <name type="common">Common lancelet</name>
    <name type="synonym">Amphioxus lanceolatum</name>
    <dbReference type="NCBI Taxonomy" id="7740"/>
    <lineage>
        <taxon>Eukaryota</taxon>
        <taxon>Metazoa</taxon>
        <taxon>Chordata</taxon>
        <taxon>Cephalochordata</taxon>
        <taxon>Leptocardii</taxon>
        <taxon>Amphioxiformes</taxon>
        <taxon>Branchiostomatidae</taxon>
        <taxon>Branchiostoma</taxon>
    </lineage>
</organism>
<dbReference type="GO" id="GO:0008270">
    <property type="term" value="F:zinc ion binding"/>
    <property type="evidence" value="ECO:0007669"/>
    <property type="project" value="UniProtKB-KW"/>
</dbReference>
<evidence type="ECO:0000313" key="15">
    <source>
        <dbReference type="EMBL" id="CAH1268225.1"/>
    </source>
</evidence>
<dbReference type="Pfam" id="PF23085">
    <property type="entry name" value="RRM_PARP14_3"/>
    <property type="match status" value="3"/>
</dbReference>
<comment type="pathway">
    <text evidence="2">Protein modification; protein ubiquitination.</text>
</comment>
<dbReference type="InterPro" id="IPR001841">
    <property type="entry name" value="Znf_RING"/>
</dbReference>
<dbReference type="CDD" id="cd02907">
    <property type="entry name" value="Macro_Af1521_BAL-like"/>
    <property type="match status" value="1"/>
</dbReference>
<feature type="compositionally biased region" description="Polar residues" evidence="11">
    <location>
        <begin position="404"/>
        <end position="418"/>
    </location>
</feature>
<feature type="region of interest" description="Disordered" evidence="11">
    <location>
        <begin position="456"/>
        <end position="772"/>
    </location>
</feature>
<keyword evidence="8" id="KW-0862">Zinc</keyword>
<keyword evidence="6" id="KW-0479">Metal-binding</keyword>
<feature type="compositionally biased region" description="Polar residues" evidence="11">
    <location>
        <begin position="928"/>
        <end position="942"/>
    </location>
</feature>
<feature type="domain" description="RRM" evidence="13">
    <location>
        <begin position="216"/>
        <end position="289"/>
    </location>
</feature>
<evidence type="ECO:0000256" key="10">
    <source>
        <dbReference type="PROSITE-ProRule" id="PRU00176"/>
    </source>
</evidence>
<dbReference type="InterPro" id="IPR000504">
    <property type="entry name" value="RRM_dom"/>
</dbReference>
<evidence type="ECO:0000313" key="16">
    <source>
        <dbReference type="Proteomes" id="UP000838412"/>
    </source>
</evidence>
<dbReference type="EC" id="2.3.2.27" evidence="4"/>
<evidence type="ECO:0000259" key="12">
    <source>
        <dbReference type="PROSITE" id="PS50089"/>
    </source>
</evidence>
<dbReference type="InterPro" id="IPR043472">
    <property type="entry name" value="Macro_dom-like"/>
</dbReference>
<evidence type="ECO:0000256" key="6">
    <source>
        <dbReference type="ARBA" id="ARBA00022723"/>
    </source>
</evidence>
<sequence length="1446" mass="156106">MFFTMPSVLYFCHESLMKYLVMYAKRDQQRSEDEASRSILVSNIPEGVTRDKLEIHFMRESNGGSEVNSVTMLKDTEAKITYLDGAAVKTVLERPQVLNGVEVKVQKWTPPEDDTKKVIATAEQDARSILVSNIPAGVNRDKLEIHFMRTCNGGSEIESITMVTDTEANITYLDGAAVERVLARPHVLNGVEVGVQKWPPPVDETKVGATAVENSRSILVSNIPEGVTSNELEEHFMEVSNGGGEIESVDMVTETVAIITYLDSAVVKTVLGKQHVINGIQLTVQEDDDPEVFDVVHATVDGEAAKLIPQDQIDKVKKETGIQWEKGVVDGDIEVKGTYKQVAEAQQLLQDWLKQHMEQGRESPNDPATTAHKDSKTTNDMRLTPNNGPKKTKAIRVTGLPDKSTGTLNMDHQSTSMEPSDEGHLNLNTVSKDGECCKEGRERDGVKPIEDAAATMAIEDEDNKGTSSQEENTGEIQMERDHTTEGEDDEGRDDDKGQPQQTGGQEGDAAKTSPADGDTSLTSEDDRLELASTSELHLASKGEDEEQLQQTNVQEEDTPADGDTASTSEEDRLNSASGLTGTSNEEASSRGSADKDEGIKAGAEEPEQMDTEEGPLSDNDEPMLSDNDDPQTLASNNSSLSKEPRKGAPSNPTDDAGSNDDQAPGDQSIARDVQAQPADTTDGNGENLKPTKSDASLDDSTTTGCSQNDGSPHNDDAEPTQSSGPKRQKRAFYKENLGKNPMPVDQQSSGAAGNLPTSKDHRADCNAGSTRSNQENNSLFEVFVDPDVLTYIRHKHHAEISDIGKRYKSVFHTSDDNTKACFVPASPSVGKDPEPEKANDEFITLYQKVFSKITCENFDVVQYNFAPIYLLNGVRSIRVSHDEVLTNVNKDNTTVTFMGEPEKVREARVAFCGMMGISISRGSRRRGNNPSTSAESAGSTTDAPKGAEGGENSPVVLFTHTFEQGVEVRVAHGNITTLKVDAIVNAADACLKHGGGVAKAIVQAGGDIIQEESTEKMKTRGILRPTETEITGAGCLPCKHIIHAHGPQWQASQARQCSDMLTKTCINILQAAEGLKAESVAIPAISSGKYGMPKQYCAQALLAGVLEYLSTKHTPSCSLRNIWFIDMTGETIEVLVDVFEISVPKTPSGYGKAKYKPTVKHNSGASNPPQSKTYASAAAAGINTRSSPARGQAYRNDSSQVAALIAPRKGPGLAHQMTQDRSSQQAKGGATGGGNDGTTRTATRSKKTEQPNTGKDKNDEECPICLSVPTNPQSLPCKAQGCKAVFCKKCLDKAMKVKSCCPVCSAVVGKLMGNQPEGKMKVSYNRQFRLGGYKSTGVIVIDYIFKDGIQGQEHPNPGKPYKGTTRTAYLPHNTDGIKVLSLLKQAFNQKLTFTIGTSSTTGQSDTVVWNDIHHKTSLYGGPSMHGYPDPGYLKRVTEELAAKGIK</sequence>
<dbReference type="Gene3D" id="3.30.390.130">
    <property type="match status" value="1"/>
</dbReference>
<feature type="region of interest" description="Disordered" evidence="11">
    <location>
        <begin position="1149"/>
        <end position="1261"/>
    </location>
</feature>
<feature type="compositionally biased region" description="Polar residues" evidence="11">
    <location>
        <begin position="465"/>
        <end position="475"/>
    </location>
</feature>
<feature type="compositionally biased region" description="Polar residues" evidence="11">
    <location>
        <begin position="630"/>
        <end position="641"/>
    </location>
</feature>
<gene>
    <name evidence="15" type="primary">DTX3L</name>
    <name evidence="15" type="ORF">BLAG_LOCUS21242</name>
</gene>
<dbReference type="PROSITE" id="PS50102">
    <property type="entry name" value="RRM"/>
    <property type="match status" value="1"/>
</dbReference>
<dbReference type="EMBL" id="OV696691">
    <property type="protein sequence ID" value="CAH1268225.1"/>
    <property type="molecule type" value="Genomic_DNA"/>
</dbReference>
<dbReference type="GO" id="GO:0016567">
    <property type="term" value="P:protein ubiquitination"/>
    <property type="evidence" value="ECO:0007669"/>
    <property type="project" value="UniProtKB-UniPathway"/>
</dbReference>
<evidence type="ECO:0000256" key="4">
    <source>
        <dbReference type="ARBA" id="ARBA00012483"/>
    </source>
</evidence>
<dbReference type="InterPro" id="IPR013083">
    <property type="entry name" value="Znf_RING/FYVE/PHD"/>
</dbReference>
<dbReference type="Gene3D" id="3.40.220.10">
    <property type="entry name" value="Leucine Aminopeptidase, subunit E, domain 1"/>
    <property type="match status" value="1"/>
</dbReference>
<keyword evidence="16" id="KW-1185">Reference proteome</keyword>
<evidence type="ECO:0000259" key="13">
    <source>
        <dbReference type="PROSITE" id="PS50102"/>
    </source>
</evidence>
<dbReference type="SUPFAM" id="SSF52949">
    <property type="entry name" value="Macro domain-like"/>
    <property type="match status" value="1"/>
</dbReference>
<dbReference type="InterPro" id="IPR039399">
    <property type="entry name" value="Deltex_C_sf"/>
</dbReference>